<keyword evidence="2" id="KW-1185">Reference proteome</keyword>
<dbReference type="AlphaFoldDB" id="U7QE96"/>
<dbReference type="PATRIC" id="fig|1348334.3.peg.3697"/>
<reference evidence="1 2" key="1">
    <citation type="journal article" date="2013" name="Front. Microbiol.">
        <title>Comparative genomic analyses of the cyanobacterium, Lyngbya aestuarii BL J, a powerful hydrogen producer.</title>
        <authorList>
            <person name="Kothari A."/>
            <person name="Vaughn M."/>
            <person name="Garcia-Pichel F."/>
        </authorList>
    </citation>
    <scope>NUCLEOTIDE SEQUENCE [LARGE SCALE GENOMIC DNA]</scope>
    <source>
        <strain evidence="1 2">BL J</strain>
    </source>
</reference>
<dbReference type="Proteomes" id="UP000017127">
    <property type="component" value="Unassembled WGS sequence"/>
</dbReference>
<sequence length="103" mass="12028">MINVIAFSQLNQCPSSLSIPLKALWYDLQGDWNQAHILVQDESDSESAWVHAYLHRKEGDIPNARYWYKRSQQLEFSGSLKQEWEHIARNLLLSADELDVSKR</sequence>
<dbReference type="EMBL" id="AUZM01000040">
    <property type="protein sequence ID" value="ERT06234.1"/>
    <property type="molecule type" value="Genomic_DNA"/>
</dbReference>
<protein>
    <submittedName>
        <fullName evidence="1">Uncharacterized protein</fullName>
    </submittedName>
</protein>
<evidence type="ECO:0000313" key="2">
    <source>
        <dbReference type="Proteomes" id="UP000017127"/>
    </source>
</evidence>
<evidence type="ECO:0000313" key="1">
    <source>
        <dbReference type="EMBL" id="ERT06234.1"/>
    </source>
</evidence>
<dbReference type="OrthoDB" id="370799at2"/>
<comment type="caution">
    <text evidence="1">The sequence shown here is derived from an EMBL/GenBank/DDBJ whole genome shotgun (WGS) entry which is preliminary data.</text>
</comment>
<accession>U7QE96</accession>
<organism evidence="1 2">
    <name type="scientific">Lyngbya aestuarii BL J</name>
    <dbReference type="NCBI Taxonomy" id="1348334"/>
    <lineage>
        <taxon>Bacteria</taxon>
        <taxon>Bacillati</taxon>
        <taxon>Cyanobacteriota</taxon>
        <taxon>Cyanophyceae</taxon>
        <taxon>Oscillatoriophycideae</taxon>
        <taxon>Oscillatoriales</taxon>
        <taxon>Microcoleaceae</taxon>
        <taxon>Lyngbya</taxon>
    </lineage>
</organism>
<dbReference type="RefSeq" id="WP_023067569.1">
    <property type="nucleotide sequence ID" value="NZ_AUZM01000040.1"/>
</dbReference>
<name>U7QE96_9CYAN</name>
<gene>
    <name evidence="1" type="ORF">M595_3821</name>
</gene>
<proteinExistence type="predicted"/>